<keyword evidence="3 6" id="KW-0133">Cell shape</keyword>
<evidence type="ECO:0000256" key="4">
    <source>
        <dbReference type="ARBA" id="ARBA00022984"/>
    </source>
</evidence>
<dbReference type="SUPFAM" id="SSF141523">
    <property type="entry name" value="L,D-transpeptidase catalytic domain-like"/>
    <property type="match status" value="1"/>
</dbReference>
<evidence type="ECO:0000256" key="6">
    <source>
        <dbReference type="PROSITE-ProRule" id="PRU01373"/>
    </source>
</evidence>
<organism evidence="10 11">
    <name type="scientific">Corynebacterium phoceense</name>
    <dbReference type="NCBI Taxonomy" id="1686286"/>
    <lineage>
        <taxon>Bacteria</taxon>
        <taxon>Bacillati</taxon>
        <taxon>Actinomycetota</taxon>
        <taxon>Actinomycetes</taxon>
        <taxon>Mycobacteriales</taxon>
        <taxon>Corynebacteriaceae</taxon>
        <taxon>Corynebacterium</taxon>
    </lineage>
</organism>
<dbReference type="PANTHER" id="PTHR30582:SF33">
    <property type="entry name" value="EXPORTED PROTEIN"/>
    <property type="match status" value="1"/>
</dbReference>
<feature type="compositionally biased region" description="Basic and acidic residues" evidence="7">
    <location>
        <begin position="132"/>
        <end position="146"/>
    </location>
</feature>
<feature type="chain" id="PRO_5021998071" evidence="8">
    <location>
        <begin position="31"/>
        <end position="263"/>
    </location>
</feature>
<reference evidence="10 11" key="1">
    <citation type="submission" date="2019-06" db="EMBL/GenBank/DDBJ databases">
        <title>Draft genome of C. phoceense Strain 272.</title>
        <authorList>
            <person name="Pacheco L.G.C."/>
            <person name="Barberis C.M."/>
            <person name="Almuzara M.N."/>
            <person name="Traglia G.M."/>
            <person name="Santos C.S."/>
            <person name="Rocha D.J.P.G."/>
            <person name="Aguiar E.R.G.R."/>
            <person name="Vay C.A."/>
        </authorList>
    </citation>
    <scope>NUCLEOTIDE SEQUENCE [LARGE SCALE GENOMIC DNA]</scope>
    <source>
        <strain evidence="10 11">272</strain>
    </source>
</reference>
<dbReference type="Gene3D" id="2.40.440.10">
    <property type="entry name" value="L,D-transpeptidase catalytic domain-like"/>
    <property type="match status" value="1"/>
</dbReference>
<evidence type="ECO:0000256" key="7">
    <source>
        <dbReference type="SAM" id="MobiDB-lite"/>
    </source>
</evidence>
<dbReference type="STRING" id="1686286.GCA_900092335_00052"/>
<evidence type="ECO:0000256" key="3">
    <source>
        <dbReference type="ARBA" id="ARBA00022960"/>
    </source>
</evidence>
<accession>A0A540R4U9</accession>
<evidence type="ECO:0000256" key="5">
    <source>
        <dbReference type="ARBA" id="ARBA00023316"/>
    </source>
</evidence>
<feature type="active site" description="Nucleophile" evidence="6">
    <location>
        <position position="239"/>
    </location>
</feature>
<dbReference type="InterPro" id="IPR038063">
    <property type="entry name" value="Transpep_catalytic_dom"/>
</dbReference>
<dbReference type="AlphaFoldDB" id="A0A540R4U9"/>
<dbReference type="InterPro" id="IPR050979">
    <property type="entry name" value="LD-transpeptidase"/>
</dbReference>
<keyword evidence="4 6" id="KW-0573">Peptidoglycan synthesis</keyword>
<feature type="signal peptide" evidence="8">
    <location>
        <begin position="1"/>
        <end position="30"/>
    </location>
</feature>
<dbReference type="GO" id="GO:0005576">
    <property type="term" value="C:extracellular region"/>
    <property type="evidence" value="ECO:0007669"/>
    <property type="project" value="TreeGrafter"/>
</dbReference>
<dbReference type="GeneID" id="79851434"/>
<keyword evidence="2" id="KW-0808">Transferase</keyword>
<feature type="domain" description="L,D-TPase catalytic" evidence="9">
    <location>
        <begin position="152"/>
        <end position="263"/>
    </location>
</feature>
<evidence type="ECO:0000256" key="2">
    <source>
        <dbReference type="ARBA" id="ARBA00022679"/>
    </source>
</evidence>
<feature type="active site" description="Proton donor/acceptor" evidence="6">
    <location>
        <position position="228"/>
    </location>
</feature>
<dbReference type="EMBL" id="VHIR01000018">
    <property type="protein sequence ID" value="TQE42752.1"/>
    <property type="molecule type" value="Genomic_DNA"/>
</dbReference>
<comment type="caution">
    <text evidence="10">The sequence shown here is derived from an EMBL/GenBank/DDBJ whole genome shotgun (WGS) entry which is preliminary data.</text>
</comment>
<gene>
    <name evidence="10" type="ORF">EJK80_10680</name>
</gene>
<dbReference type="GO" id="GO:0071555">
    <property type="term" value="P:cell wall organization"/>
    <property type="evidence" value="ECO:0007669"/>
    <property type="project" value="UniProtKB-UniRule"/>
</dbReference>
<dbReference type="Proteomes" id="UP000318080">
    <property type="component" value="Unassembled WGS sequence"/>
</dbReference>
<dbReference type="GO" id="GO:0071972">
    <property type="term" value="F:peptidoglycan L,D-transpeptidase activity"/>
    <property type="evidence" value="ECO:0007669"/>
    <property type="project" value="TreeGrafter"/>
</dbReference>
<evidence type="ECO:0000256" key="8">
    <source>
        <dbReference type="SAM" id="SignalP"/>
    </source>
</evidence>
<sequence length="263" mass="28924">MSKNNLTKVAAPLAAVAVSLSLLATPVAGAQTLPSAPSVEQMSSQIQIGKFLGLSEEQAWAQRNDLIKQIKTINNPQVIPVLEQAVDNTVNAVFPGLVARKNAEIRAEQERLEREHAAQVAREQAAAQEAARIAEEQRKRNEFDRGPCPRDADACVDIDRNRSWLQDDNGNVTHVAEWISSGARTPGLATPRGAFNVQYKVKDEVSREFGNAPMPYAIYFTNTGHAFHEGSPAYDSHGCIHLQHQDAVAYWNDLQVGDKVFIF</sequence>
<evidence type="ECO:0000256" key="1">
    <source>
        <dbReference type="ARBA" id="ARBA00004752"/>
    </source>
</evidence>
<dbReference type="RefSeq" id="WP_066486305.1">
    <property type="nucleotide sequence ID" value="NZ_JADPQA010000001.1"/>
</dbReference>
<protein>
    <submittedName>
        <fullName evidence="10">L,D-transpeptidase</fullName>
    </submittedName>
</protein>
<keyword evidence="11" id="KW-1185">Reference proteome</keyword>
<keyword evidence="8" id="KW-0732">Signal</keyword>
<proteinExistence type="predicted"/>
<comment type="pathway">
    <text evidence="1 6">Cell wall biogenesis; peptidoglycan biosynthesis.</text>
</comment>
<dbReference type="GO" id="GO:0018104">
    <property type="term" value="P:peptidoglycan-protein cross-linking"/>
    <property type="evidence" value="ECO:0007669"/>
    <property type="project" value="TreeGrafter"/>
</dbReference>
<dbReference type="GO" id="GO:0008360">
    <property type="term" value="P:regulation of cell shape"/>
    <property type="evidence" value="ECO:0007669"/>
    <property type="project" value="UniProtKB-UniRule"/>
</dbReference>
<name>A0A540R4U9_9CORY</name>
<dbReference type="GO" id="GO:0016740">
    <property type="term" value="F:transferase activity"/>
    <property type="evidence" value="ECO:0007669"/>
    <property type="project" value="UniProtKB-KW"/>
</dbReference>
<evidence type="ECO:0000313" key="10">
    <source>
        <dbReference type="EMBL" id="TQE42752.1"/>
    </source>
</evidence>
<dbReference type="UniPathway" id="UPA00219"/>
<dbReference type="InterPro" id="IPR005490">
    <property type="entry name" value="LD_TPept_cat_dom"/>
</dbReference>
<dbReference type="Pfam" id="PF03734">
    <property type="entry name" value="YkuD"/>
    <property type="match status" value="1"/>
</dbReference>
<feature type="region of interest" description="Disordered" evidence="7">
    <location>
        <begin position="127"/>
        <end position="146"/>
    </location>
</feature>
<evidence type="ECO:0000259" key="9">
    <source>
        <dbReference type="PROSITE" id="PS52029"/>
    </source>
</evidence>
<dbReference type="PROSITE" id="PS52029">
    <property type="entry name" value="LD_TPASE"/>
    <property type="match status" value="1"/>
</dbReference>
<dbReference type="CDD" id="cd16913">
    <property type="entry name" value="YkuD_like"/>
    <property type="match status" value="1"/>
</dbReference>
<keyword evidence="5 6" id="KW-0961">Cell wall biogenesis/degradation</keyword>
<evidence type="ECO:0000313" key="11">
    <source>
        <dbReference type="Proteomes" id="UP000318080"/>
    </source>
</evidence>
<dbReference type="PANTHER" id="PTHR30582">
    <property type="entry name" value="L,D-TRANSPEPTIDASE"/>
    <property type="match status" value="1"/>
</dbReference>